<reference evidence="1 2" key="1">
    <citation type="journal article" date="2013" name="Genome Announc.">
        <title>Complete Genome of a Methanosarcina mazei Strain Isolated from Sediment Samples from an Amazonian Flooded Area.</title>
        <authorList>
            <person name="Assis das Gracas D."/>
            <person name="Thiago Juca Ramos R."/>
            <person name="Vieira Araujo A.C."/>
            <person name="Zahlouth R."/>
            <person name="Ribeiro Carneiro A."/>
            <person name="Souza Lopes T."/>
            <person name="Azevedo Barauna R."/>
            <person name="Azevedo V."/>
            <person name="Cruz Schneider M.P."/>
            <person name="Pellizari V.H."/>
            <person name="Silva A."/>
        </authorList>
    </citation>
    <scope>NUCLEOTIDE SEQUENCE [LARGE SCALE GENOMIC DNA]</scope>
    <source>
        <strain evidence="1 2">Tuc01</strain>
    </source>
</reference>
<dbReference type="KEGG" id="mmaz:MmTuc01_1972"/>
<sequence>MFMFSMFPNTSVCACTATIGRARHNTNRKTINFIFILYPPYTSPVLWTDCNHRV</sequence>
<dbReference type="EMBL" id="CP004144">
    <property type="protein sequence ID" value="AGF97305.1"/>
    <property type="molecule type" value="Genomic_DNA"/>
</dbReference>
<dbReference type="BioCyc" id="MMAZ1236903:G139K-1880-MONOMER"/>
<proteinExistence type="predicted"/>
<organism evidence="1 2">
    <name type="scientific">Methanosarcina mazei Tuc01</name>
    <dbReference type="NCBI Taxonomy" id="1236903"/>
    <lineage>
        <taxon>Archaea</taxon>
        <taxon>Methanobacteriati</taxon>
        <taxon>Methanobacteriota</taxon>
        <taxon>Stenosarchaea group</taxon>
        <taxon>Methanomicrobia</taxon>
        <taxon>Methanosarcinales</taxon>
        <taxon>Methanosarcinaceae</taxon>
        <taxon>Methanosarcina</taxon>
    </lineage>
</organism>
<protein>
    <submittedName>
        <fullName evidence="1">Uncharacterized protein</fullName>
    </submittedName>
</protein>
<evidence type="ECO:0000313" key="1">
    <source>
        <dbReference type="EMBL" id="AGF97305.1"/>
    </source>
</evidence>
<dbReference type="Proteomes" id="UP000011718">
    <property type="component" value="Chromosome"/>
</dbReference>
<accession>M1Q4Q4</accession>
<dbReference type="AlphaFoldDB" id="M1Q4Q4"/>
<gene>
    <name evidence="1" type="ORF">MmTuc01_1972</name>
</gene>
<evidence type="ECO:0000313" key="2">
    <source>
        <dbReference type="Proteomes" id="UP000011718"/>
    </source>
</evidence>
<dbReference type="HOGENOM" id="CLU_3039071_0_0_2"/>
<name>M1Q4Q4_METMZ</name>